<feature type="non-terminal residue" evidence="1">
    <location>
        <position position="1"/>
    </location>
</feature>
<sequence>QVISGNILRAITSEDGDEITYTLVKPPRLGRIIKPNQRGQFEKITKFTQTE</sequence>
<accession>A0ABD0N212</accession>
<comment type="caution">
    <text evidence="1">The sequence shown here is derived from an EMBL/GenBank/DDBJ whole genome shotgun (WGS) entry which is preliminary data.</text>
</comment>
<feature type="non-terminal residue" evidence="1">
    <location>
        <position position="51"/>
    </location>
</feature>
<name>A0ABD0N212_CIRMR</name>
<dbReference type="Proteomes" id="UP001529510">
    <property type="component" value="Unassembled WGS sequence"/>
</dbReference>
<organism evidence="1 2">
    <name type="scientific">Cirrhinus mrigala</name>
    <name type="common">Mrigala</name>
    <dbReference type="NCBI Taxonomy" id="683832"/>
    <lineage>
        <taxon>Eukaryota</taxon>
        <taxon>Metazoa</taxon>
        <taxon>Chordata</taxon>
        <taxon>Craniata</taxon>
        <taxon>Vertebrata</taxon>
        <taxon>Euteleostomi</taxon>
        <taxon>Actinopterygii</taxon>
        <taxon>Neopterygii</taxon>
        <taxon>Teleostei</taxon>
        <taxon>Ostariophysi</taxon>
        <taxon>Cypriniformes</taxon>
        <taxon>Cyprinidae</taxon>
        <taxon>Labeoninae</taxon>
        <taxon>Labeonini</taxon>
        <taxon>Cirrhinus</taxon>
    </lineage>
</organism>
<evidence type="ECO:0000313" key="1">
    <source>
        <dbReference type="EMBL" id="KAL0155261.1"/>
    </source>
</evidence>
<gene>
    <name evidence="1" type="ORF">M9458_049524</name>
</gene>
<dbReference type="AlphaFoldDB" id="A0ABD0N212"/>
<protein>
    <submittedName>
        <fullName evidence="1">Uncharacterized protein</fullName>
    </submittedName>
</protein>
<keyword evidence="2" id="KW-1185">Reference proteome</keyword>
<evidence type="ECO:0000313" key="2">
    <source>
        <dbReference type="Proteomes" id="UP001529510"/>
    </source>
</evidence>
<reference evidence="1 2" key="1">
    <citation type="submission" date="2024-05" db="EMBL/GenBank/DDBJ databases">
        <title>Genome sequencing and assembly of Indian major carp, Cirrhinus mrigala (Hamilton, 1822).</title>
        <authorList>
            <person name="Mohindra V."/>
            <person name="Chowdhury L.M."/>
            <person name="Lal K."/>
            <person name="Jena J.K."/>
        </authorList>
    </citation>
    <scope>NUCLEOTIDE SEQUENCE [LARGE SCALE GENOMIC DNA]</scope>
    <source>
        <strain evidence="1">CM1030</strain>
        <tissue evidence="1">Blood</tissue>
    </source>
</reference>
<dbReference type="EMBL" id="JAMKFB020000025">
    <property type="protein sequence ID" value="KAL0155261.1"/>
    <property type="molecule type" value="Genomic_DNA"/>
</dbReference>
<proteinExistence type="predicted"/>